<dbReference type="SMART" id="SM00382">
    <property type="entry name" value="AAA"/>
    <property type="match status" value="1"/>
</dbReference>
<dbReference type="GO" id="GO:0016887">
    <property type="term" value="F:ATP hydrolysis activity"/>
    <property type="evidence" value="ECO:0007669"/>
    <property type="project" value="InterPro"/>
</dbReference>
<reference evidence="8 9" key="1">
    <citation type="submission" date="2015-12" db="EMBL/GenBank/DDBJ databases">
        <title>A stable core within a dynamic pangenome in Sulfolobus acidocaldarius.</title>
        <authorList>
            <person name="Anderson R."/>
            <person name="Kouris A."/>
            <person name="Seward C."/>
            <person name="Campbell K."/>
            <person name="Whitaker R."/>
        </authorList>
    </citation>
    <scope>NUCLEOTIDE SEQUENCE [LARGE SCALE GENOMIC DNA]</scope>
    <source>
        <strain evidence="6 9">GG12-C01-09</strain>
        <strain evidence="7 8">NG05B_CO5_07</strain>
    </source>
</reference>
<evidence type="ECO:0000313" key="7">
    <source>
        <dbReference type="EMBL" id="ALU32674.1"/>
    </source>
</evidence>
<dbReference type="GeneID" id="14552474"/>
<dbReference type="Proteomes" id="UP000060043">
    <property type="component" value="Chromosome"/>
</dbReference>
<evidence type="ECO:0000256" key="2">
    <source>
        <dbReference type="ARBA" id="ARBA00022448"/>
    </source>
</evidence>
<dbReference type="SMR" id="A0A0U3FI21"/>
<dbReference type="PANTHER" id="PTHR42711">
    <property type="entry name" value="ABC TRANSPORTER ATP-BINDING PROTEIN"/>
    <property type="match status" value="1"/>
</dbReference>
<dbReference type="OrthoDB" id="87732at2157"/>
<dbReference type="InterPro" id="IPR050763">
    <property type="entry name" value="ABC_transporter_ATP-binding"/>
</dbReference>
<dbReference type="Proteomes" id="UP000065473">
    <property type="component" value="Chromosome"/>
</dbReference>
<evidence type="ECO:0000256" key="1">
    <source>
        <dbReference type="ARBA" id="ARBA00005417"/>
    </source>
</evidence>
<dbReference type="STRING" id="1435377.SUSAZ_09110"/>
<organism evidence="6 9">
    <name type="scientific">Sulfolobus acidocaldarius</name>
    <dbReference type="NCBI Taxonomy" id="2285"/>
    <lineage>
        <taxon>Archaea</taxon>
        <taxon>Thermoproteota</taxon>
        <taxon>Thermoprotei</taxon>
        <taxon>Sulfolobales</taxon>
        <taxon>Sulfolobaceae</taxon>
        <taxon>Sulfolobus</taxon>
    </lineage>
</organism>
<protein>
    <submittedName>
        <fullName evidence="6">ABC transporter</fullName>
    </submittedName>
</protein>
<proteinExistence type="inferred from homology"/>
<dbReference type="RefSeq" id="WP_011278766.1">
    <property type="nucleotide sequence ID" value="NZ_BHWZ01000005.1"/>
</dbReference>
<dbReference type="CDD" id="cd03230">
    <property type="entry name" value="ABC_DR_subfamily_A"/>
    <property type="match status" value="1"/>
</dbReference>
<gene>
    <name evidence="6" type="ORF">ATY89_08265</name>
    <name evidence="7" type="ORF">ATZ20_11285</name>
</gene>
<keyword evidence="4" id="KW-0067">ATP-binding</keyword>
<accession>A0A0U3FI21</accession>
<sequence>MITLKHLVKRFGKKVVLDDVSLEVREGYTALVGPNGAGKSTLLGVLAGVYKYEGECHILGIECRDSKRIHERVSFSIDTPVFPDIKVRNILKIAEADEEIVYQLGAEEILKKNFNSLSTGQAKLVSISIALGRDADLYILDEPTANLDPDKRVRFYDVLLRKAKNVFIASHELSEVNNIASNLVIIRRGKIVFNGTLKELSNKYGNLVIIKTNRPQEIIKLLGRGNHFGNSVLIEGESTLESILTELKSKDVNMEWVLGIDVADLSVFYRRMVEEDEKLDSKRD</sequence>
<dbReference type="EMBL" id="CP013694">
    <property type="protein sequence ID" value="ALU29931.1"/>
    <property type="molecule type" value="Genomic_DNA"/>
</dbReference>
<dbReference type="SUPFAM" id="SSF52540">
    <property type="entry name" value="P-loop containing nucleoside triphosphate hydrolases"/>
    <property type="match status" value="1"/>
</dbReference>
<dbReference type="InterPro" id="IPR003439">
    <property type="entry name" value="ABC_transporter-like_ATP-bd"/>
</dbReference>
<dbReference type="PROSITE" id="PS50893">
    <property type="entry name" value="ABC_TRANSPORTER_2"/>
    <property type="match status" value="1"/>
</dbReference>
<dbReference type="AlphaFoldDB" id="A0A0U3FI21"/>
<evidence type="ECO:0000256" key="3">
    <source>
        <dbReference type="ARBA" id="ARBA00022741"/>
    </source>
</evidence>
<feature type="domain" description="ABC transporter" evidence="5">
    <location>
        <begin position="2"/>
        <end position="213"/>
    </location>
</feature>
<dbReference type="Gene3D" id="3.40.50.300">
    <property type="entry name" value="P-loop containing nucleotide triphosphate hydrolases"/>
    <property type="match status" value="1"/>
</dbReference>
<evidence type="ECO:0000313" key="6">
    <source>
        <dbReference type="EMBL" id="ALU29931.1"/>
    </source>
</evidence>
<evidence type="ECO:0000259" key="5">
    <source>
        <dbReference type="PROSITE" id="PS50893"/>
    </source>
</evidence>
<dbReference type="InterPro" id="IPR027417">
    <property type="entry name" value="P-loop_NTPase"/>
</dbReference>
<dbReference type="PANTHER" id="PTHR42711:SF5">
    <property type="entry name" value="ABC TRANSPORTER ATP-BINDING PROTEIN NATA"/>
    <property type="match status" value="1"/>
</dbReference>
<name>A0A0U3FI21_9CREN</name>
<dbReference type="InterPro" id="IPR003593">
    <property type="entry name" value="AAA+_ATPase"/>
</dbReference>
<evidence type="ECO:0000313" key="8">
    <source>
        <dbReference type="Proteomes" id="UP000060043"/>
    </source>
</evidence>
<dbReference type="Pfam" id="PF00005">
    <property type="entry name" value="ABC_tran"/>
    <property type="match status" value="1"/>
</dbReference>
<evidence type="ECO:0000256" key="4">
    <source>
        <dbReference type="ARBA" id="ARBA00022840"/>
    </source>
</evidence>
<keyword evidence="3" id="KW-0547">Nucleotide-binding</keyword>
<dbReference type="GO" id="GO:0005524">
    <property type="term" value="F:ATP binding"/>
    <property type="evidence" value="ECO:0007669"/>
    <property type="project" value="UniProtKB-KW"/>
</dbReference>
<dbReference type="EMBL" id="CP013695">
    <property type="protein sequence ID" value="ALU32674.1"/>
    <property type="molecule type" value="Genomic_DNA"/>
</dbReference>
<keyword evidence="2" id="KW-0813">Transport</keyword>
<dbReference type="OMA" id="EGECHIL"/>
<evidence type="ECO:0000313" key="9">
    <source>
        <dbReference type="Proteomes" id="UP000065473"/>
    </source>
</evidence>
<comment type="similarity">
    <text evidence="1">Belongs to the ABC transporter superfamily.</text>
</comment>